<evidence type="ECO:0000256" key="4">
    <source>
        <dbReference type="RuleBase" id="RU000535"/>
    </source>
</evidence>
<dbReference type="Proteomes" id="UP001501676">
    <property type="component" value="Unassembled WGS sequence"/>
</dbReference>
<dbReference type="EMBL" id="BAAAYN010000045">
    <property type="protein sequence ID" value="GAA3394739.1"/>
    <property type="molecule type" value="Genomic_DNA"/>
</dbReference>
<dbReference type="PROSITE" id="PS00681">
    <property type="entry name" value="CHAPERONINS_CPN10"/>
    <property type="match status" value="1"/>
</dbReference>
<evidence type="ECO:0000313" key="5">
    <source>
        <dbReference type="EMBL" id="GAA3394739.1"/>
    </source>
</evidence>
<proteinExistence type="inferred from homology"/>
<protein>
    <recommendedName>
        <fullName evidence="3">Co-chaperonin GroES</fullName>
    </recommendedName>
    <alternativeName>
        <fullName evidence="3">10 kDa chaperonin</fullName>
    </alternativeName>
    <alternativeName>
        <fullName evidence="3">Chaperonin-10</fullName>
        <shortName evidence="3">Cpn10</shortName>
    </alternativeName>
</protein>
<dbReference type="Pfam" id="PF00166">
    <property type="entry name" value="Cpn10"/>
    <property type="match status" value="1"/>
</dbReference>
<accession>A0ABP6T7Z6</accession>
<dbReference type="InterPro" id="IPR037124">
    <property type="entry name" value="Chaperonin_GroES_sf"/>
</dbReference>
<dbReference type="NCBIfam" id="NF001530">
    <property type="entry name" value="PRK00364.1-6"/>
    <property type="match status" value="1"/>
</dbReference>
<comment type="subcellular location">
    <subcellularLocation>
        <location evidence="3">Cytoplasm</location>
    </subcellularLocation>
</comment>
<evidence type="ECO:0000256" key="1">
    <source>
        <dbReference type="ARBA" id="ARBA00006975"/>
    </source>
</evidence>
<evidence type="ECO:0000313" key="6">
    <source>
        <dbReference type="Proteomes" id="UP001501676"/>
    </source>
</evidence>
<dbReference type="PANTHER" id="PTHR10772">
    <property type="entry name" value="10 KDA HEAT SHOCK PROTEIN"/>
    <property type="match status" value="1"/>
</dbReference>
<dbReference type="SMART" id="SM00883">
    <property type="entry name" value="Cpn10"/>
    <property type="match status" value="1"/>
</dbReference>
<name>A0ABP6T7Z6_9ACTN</name>
<dbReference type="Gene3D" id="2.30.33.40">
    <property type="entry name" value="GroES chaperonin"/>
    <property type="match status" value="1"/>
</dbReference>
<dbReference type="HAMAP" id="MF_00580">
    <property type="entry name" value="CH10"/>
    <property type="match status" value="1"/>
</dbReference>
<keyword evidence="3" id="KW-0963">Cytoplasm</keyword>
<dbReference type="NCBIfam" id="NF001533">
    <property type="entry name" value="PRK00364.2-4"/>
    <property type="match status" value="1"/>
</dbReference>
<dbReference type="InterPro" id="IPR018369">
    <property type="entry name" value="Chaprnonin_Cpn10_CS"/>
</dbReference>
<sequence>MDCNGLHPTKGEDNDVTTATKVNIRPLEDRILVQANEAETTTASGIVIPDTAKEKPQEGTVLAVGPGRVDDKGARVPVDVKAGDTVIYSKYGGTEVKYAGEEYLLLSARDVLAVVEK</sequence>
<dbReference type="InterPro" id="IPR011032">
    <property type="entry name" value="GroES-like_sf"/>
</dbReference>
<keyword evidence="2 3" id="KW-0143">Chaperone</keyword>
<comment type="caution">
    <text evidence="5">The sequence shown here is derived from an EMBL/GenBank/DDBJ whole genome shotgun (WGS) entry which is preliminary data.</text>
</comment>
<dbReference type="InterPro" id="IPR020818">
    <property type="entry name" value="Chaperonin_GroES"/>
</dbReference>
<dbReference type="SUPFAM" id="SSF50129">
    <property type="entry name" value="GroES-like"/>
    <property type="match status" value="1"/>
</dbReference>
<dbReference type="NCBIfam" id="NF001527">
    <property type="entry name" value="PRK00364.1-2"/>
    <property type="match status" value="1"/>
</dbReference>
<gene>
    <name evidence="3 5" type="primary">groES</name>
    <name evidence="3" type="synonym">groS</name>
    <name evidence="5" type="ORF">GCM10020369_65290</name>
</gene>
<dbReference type="PRINTS" id="PR00297">
    <property type="entry name" value="CHAPERONIN10"/>
</dbReference>
<dbReference type="PANTHER" id="PTHR10772:SF58">
    <property type="entry name" value="CO-CHAPERONIN GROES"/>
    <property type="match status" value="1"/>
</dbReference>
<dbReference type="NCBIfam" id="NF001531">
    <property type="entry name" value="PRK00364.2-2"/>
    <property type="match status" value="1"/>
</dbReference>
<comment type="similarity">
    <text evidence="1 3 4">Belongs to the GroES chaperonin family.</text>
</comment>
<evidence type="ECO:0000256" key="3">
    <source>
        <dbReference type="HAMAP-Rule" id="MF_00580"/>
    </source>
</evidence>
<reference evidence="6" key="1">
    <citation type="journal article" date="2019" name="Int. J. Syst. Evol. Microbiol.">
        <title>The Global Catalogue of Microorganisms (GCM) 10K type strain sequencing project: providing services to taxonomists for standard genome sequencing and annotation.</title>
        <authorList>
            <consortium name="The Broad Institute Genomics Platform"/>
            <consortium name="The Broad Institute Genome Sequencing Center for Infectious Disease"/>
            <person name="Wu L."/>
            <person name="Ma J."/>
        </authorList>
    </citation>
    <scope>NUCLEOTIDE SEQUENCE [LARGE SCALE GENOMIC DNA]</scope>
    <source>
        <strain evidence="6">JCM 9458</strain>
    </source>
</reference>
<evidence type="ECO:0000256" key="2">
    <source>
        <dbReference type="ARBA" id="ARBA00023186"/>
    </source>
</evidence>
<dbReference type="NCBIfam" id="NF001534">
    <property type="entry name" value="PRK00364.2-5"/>
    <property type="match status" value="1"/>
</dbReference>
<keyword evidence="6" id="KW-1185">Reference proteome</keyword>
<comment type="function">
    <text evidence="3 4">Together with the chaperonin GroEL, plays an essential role in assisting protein folding. The GroEL-GroES system forms a nano-cage that allows encapsulation of the non-native substrate proteins and provides a physical environment optimized to promote and accelerate protein folding. GroES binds to the apical surface of the GroEL ring, thereby capping the opening of the GroEL channel.</text>
</comment>
<comment type="subunit">
    <text evidence="3">Heptamer of 7 subunits arranged in a ring. Interacts with the chaperonin GroEL.</text>
</comment>
<organism evidence="5 6">
    <name type="scientific">Cryptosporangium minutisporangium</name>
    <dbReference type="NCBI Taxonomy" id="113569"/>
    <lineage>
        <taxon>Bacteria</taxon>
        <taxon>Bacillati</taxon>
        <taxon>Actinomycetota</taxon>
        <taxon>Actinomycetes</taxon>
        <taxon>Cryptosporangiales</taxon>
        <taxon>Cryptosporangiaceae</taxon>
        <taxon>Cryptosporangium</taxon>
    </lineage>
</organism>
<dbReference type="CDD" id="cd00320">
    <property type="entry name" value="cpn10"/>
    <property type="match status" value="1"/>
</dbReference>